<dbReference type="InterPro" id="IPR036412">
    <property type="entry name" value="HAD-like_sf"/>
</dbReference>
<dbReference type="InterPro" id="IPR023214">
    <property type="entry name" value="HAD_sf"/>
</dbReference>
<gene>
    <name evidence="1" type="ORF">J8H85_17755</name>
</gene>
<evidence type="ECO:0000313" key="1">
    <source>
        <dbReference type="EMBL" id="MBP0905676.1"/>
    </source>
</evidence>
<dbReference type="NCBIfam" id="TIGR01484">
    <property type="entry name" value="HAD-SF-IIB"/>
    <property type="match status" value="1"/>
</dbReference>
<organism evidence="1 2">
    <name type="scientific">Mariniflexile gromovii</name>
    <dbReference type="NCBI Taxonomy" id="362523"/>
    <lineage>
        <taxon>Bacteria</taxon>
        <taxon>Pseudomonadati</taxon>
        <taxon>Bacteroidota</taxon>
        <taxon>Flavobacteriia</taxon>
        <taxon>Flavobacteriales</taxon>
        <taxon>Flavobacteriaceae</taxon>
        <taxon>Mariniflexile</taxon>
    </lineage>
</organism>
<name>A0ABS4BYK7_9FLAO</name>
<dbReference type="Gene3D" id="3.40.50.1000">
    <property type="entry name" value="HAD superfamily/HAD-like"/>
    <property type="match status" value="1"/>
</dbReference>
<dbReference type="SFLD" id="SFLDG01144">
    <property type="entry name" value="C2.B.4:_PGP_Like"/>
    <property type="match status" value="1"/>
</dbReference>
<keyword evidence="1" id="KW-0378">Hydrolase</keyword>
<dbReference type="RefSeq" id="WP_209656891.1">
    <property type="nucleotide sequence ID" value="NZ_JAGJCB010000028.1"/>
</dbReference>
<protein>
    <submittedName>
        <fullName evidence="1">HAD family hydrolase</fullName>
    </submittedName>
</protein>
<dbReference type="PANTHER" id="PTHR10000:SF8">
    <property type="entry name" value="HAD SUPERFAMILY HYDROLASE-LIKE, TYPE 3"/>
    <property type="match status" value="1"/>
</dbReference>
<dbReference type="NCBIfam" id="TIGR00099">
    <property type="entry name" value="Cof-subfamily"/>
    <property type="match status" value="1"/>
</dbReference>
<proteinExistence type="predicted"/>
<dbReference type="CDD" id="cd07518">
    <property type="entry name" value="HAD_YbiV-Like"/>
    <property type="match status" value="1"/>
</dbReference>
<dbReference type="Pfam" id="PF08282">
    <property type="entry name" value="Hydrolase_3"/>
    <property type="match status" value="1"/>
</dbReference>
<dbReference type="GO" id="GO:0016787">
    <property type="term" value="F:hydrolase activity"/>
    <property type="evidence" value="ECO:0007669"/>
    <property type="project" value="UniProtKB-KW"/>
</dbReference>
<dbReference type="SFLD" id="SFLDG01140">
    <property type="entry name" value="C2.B:_Phosphomannomutase_and_P"/>
    <property type="match status" value="1"/>
</dbReference>
<dbReference type="SFLD" id="SFLDS00003">
    <property type="entry name" value="Haloacid_Dehalogenase"/>
    <property type="match status" value="1"/>
</dbReference>
<sequence>MNFSKVKLVVTDMDGTLLNPKSEVSPRFFNQFNELKKKNIHFVAASGRQYQSILEKLEAIKDEISIIAENGGMMKHNNTEHILLKLTTENIAKSIEILRQIDGVFIVLCGRKSAYIENTNQEFVSKFNKYYSEYQIVEDLTKVTGDDFLKIAVYHFESSEKHILPYIGELKNNLQVIVSGQHWLDISHANANKGFALSMLQESLGITKDETMVFGDYNNDLQMLDLAYFSFAMENAHDDVKKVARFQTKSNSEEGVEAILEQVISHINNDIDKPITH</sequence>
<dbReference type="SUPFAM" id="SSF56784">
    <property type="entry name" value="HAD-like"/>
    <property type="match status" value="1"/>
</dbReference>
<evidence type="ECO:0000313" key="2">
    <source>
        <dbReference type="Proteomes" id="UP000670776"/>
    </source>
</evidence>
<dbReference type="Gene3D" id="3.30.1240.10">
    <property type="match status" value="1"/>
</dbReference>
<reference evidence="1 2" key="1">
    <citation type="submission" date="2021-04" db="EMBL/GenBank/DDBJ databases">
        <title>Mariniflexile gromovii gen. nov., sp. nov., a gliding bacterium isolated from the sea urchin Strongylocentrotus intermedius.</title>
        <authorList>
            <person name="Ko S."/>
            <person name="Le V."/>
            <person name="Ahn C.-Y."/>
            <person name="Oh H.-M."/>
        </authorList>
    </citation>
    <scope>NUCLEOTIDE SEQUENCE [LARGE SCALE GENOMIC DNA]</scope>
    <source>
        <strain evidence="1 2">KCTC 12570</strain>
    </source>
</reference>
<accession>A0ABS4BYK7</accession>
<dbReference type="PROSITE" id="PS01228">
    <property type="entry name" value="COF_1"/>
    <property type="match status" value="1"/>
</dbReference>
<dbReference type="InterPro" id="IPR000150">
    <property type="entry name" value="Cof"/>
</dbReference>
<dbReference type="PANTHER" id="PTHR10000">
    <property type="entry name" value="PHOSPHOSERINE PHOSPHATASE"/>
    <property type="match status" value="1"/>
</dbReference>
<comment type="caution">
    <text evidence="1">The sequence shown here is derived from an EMBL/GenBank/DDBJ whole genome shotgun (WGS) entry which is preliminary data.</text>
</comment>
<dbReference type="EMBL" id="JAGJCB010000028">
    <property type="protein sequence ID" value="MBP0905676.1"/>
    <property type="molecule type" value="Genomic_DNA"/>
</dbReference>
<keyword evidence="2" id="KW-1185">Reference proteome</keyword>
<dbReference type="InterPro" id="IPR006379">
    <property type="entry name" value="HAD-SF_hydro_IIB"/>
</dbReference>
<dbReference type="Proteomes" id="UP000670776">
    <property type="component" value="Unassembled WGS sequence"/>
</dbReference>